<keyword evidence="4" id="KW-0238">DNA-binding</keyword>
<keyword evidence="5" id="KW-0804">Transcription</keyword>
<evidence type="ECO:0000256" key="1">
    <source>
        <dbReference type="ARBA" id="ARBA00022723"/>
    </source>
</evidence>
<evidence type="ECO:0000256" key="6">
    <source>
        <dbReference type="ARBA" id="ARBA00023242"/>
    </source>
</evidence>
<feature type="domain" description="Zn(2)-C6 fungal-type" evidence="8">
    <location>
        <begin position="15"/>
        <end position="46"/>
    </location>
</feature>
<gene>
    <name evidence="9" type="ORF">AGOS_AAL057C</name>
</gene>
<accession>Q75EY5</accession>
<dbReference type="KEGG" id="ago:AGOS_AAL057C"/>
<dbReference type="SUPFAM" id="SSF57701">
    <property type="entry name" value="Zn2/Cys6 DNA-binding domain"/>
    <property type="match status" value="1"/>
</dbReference>
<dbReference type="Proteomes" id="UP000000591">
    <property type="component" value="Chromosome I"/>
</dbReference>
<dbReference type="InterPro" id="IPR050675">
    <property type="entry name" value="OAF3"/>
</dbReference>
<proteinExistence type="predicted"/>
<evidence type="ECO:0000256" key="2">
    <source>
        <dbReference type="ARBA" id="ARBA00022833"/>
    </source>
</evidence>
<dbReference type="InParanoid" id="Q75EY5"/>
<dbReference type="OrthoDB" id="762982at2759"/>
<evidence type="ECO:0000256" key="3">
    <source>
        <dbReference type="ARBA" id="ARBA00023015"/>
    </source>
</evidence>
<evidence type="ECO:0000256" key="5">
    <source>
        <dbReference type="ARBA" id="ARBA00023163"/>
    </source>
</evidence>
<evidence type="ECO:0000259" key="8">
    <source>
        <dbReference type="PROSITE" id="PS50048"/>
    </source>
</evidence>
<reference evidence="10" key="2">
    <citation type="journal article" date="2013" name="G3 (Bethesda)">
        <title>Genomes of Ashbya fungi isolated from insects reveal four mating-type loci, numerous translocations, lack of transposons, and distinct gene duplications.</title>
        <authorList>
            <person name="Dietrich F.S."/>
            <person name="Voegeli S."/>
            <person name="Kuo S."/>
            <person name="Philippsen P."/>
        </authorList>
    </citation>
    <scope>GENOME REANNOTATION</scope>
    <source>
        <strain evidence="10">ATCC 10895 / CBS 109.51 / FGSC 9923 / NRRL Y-1056</strain>
    </source>
</reference>
<evidence type="ECO:0000313" key="10">
    <source>
        <dbReference type="Proteomes" id="UP000000591"/>
    </source>
</evidence>
<dbReference type="OMA" id="NYCWRHL"/>
<dbReference type="FunCoup" id="Q75EY5">
    <property type="interactions" value="458"/>
</dbReference>
<sequence length="809" mass="91377">MGVDIRGRKMKKPPACVQCRKRKIGCDRAKPLCGNCVRNGKSDCFYPDIPGVYAQSGGGGATPPGKSAELASVEQIREYSARLQQLSMPPRPVPASPAPAEPTVYVPKVTMLPAVVRRYDYSAAGEEPLTHVVRGPAIFDTAKVPYTQDEIMAKELDFLRGRLLDLQKATGKTVPGLGGLRGRPGSGRRARSDTIGAEDDDSLLDGMDGHSLHSSGNGDGPASLKKRKQDQFDEFKSVDPSFLDPKQVLRVLLNKSAFFTPTVPIPGNENRLFHVGHLAMHDDYLCFFHNRLYDIMANTLPERLSQQQQTKLKPVAEMEPLRFPPKMLCTHWINYFTTQTDVSTLIPFVQSSDIIQSIDQWFPQKDVTFRIESISLDQLATLGLITLFLLFCYNSLSSTVLVPLKDDEMHRYEQLRSYVPQLHANLKSIMLLVCMGGSTNLSRKWKVRLLPFIAVMKFYQTLSGWSPSTSHSTDFDEDLNWSLDLGINHETQDQNAIIIWNFVYKNCCWRKLIHGELPLPLLSKLSGSSKILDSSLLQDYDFLKTIMKLLQYLHSREETQSVAKLQKLKLKCKEALNNASQRCYNAQLMVSHVVDTLVYRNMELFVDVYTLLHYESIGDVEKYNETFKSFIQFLQESVFYIFSGLANLKFAGYEYIFHLPTFTILKNILLILFSLTERTRLGVGKDTPELAQMNDTLITLIRKICMLISDYSKNCKKENPVVTDIKVIVATLLEANSYDHPAVPSSLRNGIKSLDILKINKNVAKLRTMSETLIKTDFYEKRGPFVPESLPTFGVTAGNFDSVYQAFFQ</sequence>
<dbReference type="InterPro" id="IPR001138">
    <property type="entry name" value="Zn2Cys6_DnaBD"/>
</dbReference>
<dbReference type="Gene3D" id="4.10.240.10">
    <property type="entry name" value="Zn(2)-C6 fungal-type DNA-binding domain"/>
    <property type="match status" value="1"/>
</dbReference>
<dbReference type="PANTHER" id="PTHR31069:SF21">
    <property type="entry name" value="CHROMATIN STRUCTURE-REMODELING COMPLEX PROTEIN RSC3-RELATED"/>
    <property type="match status" value="1"/>
</dbReference>
<dbReference type="GeneID" id="4618517"/>
<evidence type="ECO:0000256" key="7">
    <source>
        <dbReference type="SAM" id="MobiDB-lite"/>
    </source>
</evidence>
<dbReference type="PROSITE" id="PS50048">
    <property type="entry name" value="ZN2_CY6_FUNGAL_2"/>
    <property type="match status" value="1"/>
</dbReference>
<keyword evidence="1" id="KW-0479">Metal-binding</keyword>
<dbReference type="GO" id="GO:0016586">
    <property type="term" value="C:RSC-type complex"/>
    <property type="evidence" value="ECO:0007669"/>
    <property type="project" value="EnsemblFungi"/>
</dbReference>
<dbReference type="GO" id="GO:0033262">
    <property type="term" value="P:regulation of nuclear cell cycle DNA replication"/>
    <property type="evidence" value="ECO:0007669"/>
    <property type="project" value="EnsemblFungi"/>
</dbReference>
<evidence type="ECO:0000313" key="9">
    <source>
        <dbReference type="EMBL" id="AAS50309.1"/>
    </source>
</evidence>
<dbReference type="SMART" id="SM00066">
    <property type="entry name" value="GAL4"/>
    <property type="match status" value="1"/>
</dbReference>
<dbReference type="AlphaFoldDB" id="Q75EY5"/>
<feature type="compositionally biased region" description="Gly residues" evidence="7">
    <location>
        <begin position="176"/>
        <end position="185"/>
    </location>
</feature>
<dbReference type="HOGENOM" id="CLU_017671_0_0_1"/>
<organism evidence="9 10">
    <name type="scientific">Eremothecium gossypii (strain ATCC 10895 / CBS 109.51 / FGSC 9923 / NRRL Y-1056)</name>
    <name type="common">Yeast</name>
    <name type="synonym">Ashbya gossypii</name>
    <dbReference type="NCBI Taxonomy" id="284811"/>
    <lineage>
        <taxon>Eukaryota</taxon>
        <taxon>Fungi</taxon>
        <taxon>Dikarya</taxon>
        <taxon>Ascomycota</taxon>
        <taxon>Saccharomycotina</taxon>
        <taxon>Saccharomycetes</taxon>
        <taxon>Saccharomycetales</taxon>
        <taxon>Saccharomycetaceae</taxon>
        <taxon>Eremothecium</taxon>
    </lineage>
</organism>
<dbReference type="GO" id="GO:0006368">
    <property type="term" value="P:transcription elongation by RNA polymerase II"/>
    <property type="evidence" value="ECO:0007669"/>
    <property type="project" value="EnsemblFungi"/>
</dbReference>
<feature type="region of interest" description="Disordered" evidence="7">
    <location>
        <begin position="173"/>
        <end position="230"/>
    </location>
</feature>
<dbReference type="GO" id="GO:0006337">
    <property type="term" value="P:nucleosome disassembly"/>
    <property type="evidence" value="ECO:0007669"/>
    <property type="project" value="EnsemblFungi"/>
</dbReference>
<dbReference type="EMBL" id="AE016814">
    <property type="protein sequence ID" value="AAS50309.1"/>
    <property type="molecule type" value="Genomic_DNA"/>
</dbReference>
<dbReference type="GO" id="GO:0000981">
    <property type="term" value="F:DNA-binding transcription factor activity, RNA polymerase II-specific"/>
    <property type="evidence" value="ECO:0000318"/>
    <property type="project" value="GO_Central"/>
</dbReference>
<dbReference type="PROSITE" id="PS00463">
    <property type="entry name" value="ZN2_CY6_FUNGAL_1"/>
    <property type="match status" value="1"/>
</dbReference>
<keyword evidence="6" id="KW-0539">Nucleus</keyword>
<reference evidence="9 10" key="1">
    <citation type="journal article" date="2004" name="Science">
        <title>The Ashbya gossypii genome as a tool for mapping the ancient Saccharomyces cerevisiae genome.</title>
        <authorList>
            <person name="Dietrich F.S."/>
            <person name="Voegeli S."/>
            <person name="Brachat S."/>
            <person name="Lerch A."/>
            <person name="Gates K."/>
            <person name="Steiner S."/>
            <person name="Mohr C."/>
            <person name="Pohlmann R."/>
            <person name="Luedi P."/>
            <person name="Choi S."/>
            <person name="Wing R.A."/>
            <person name="Flavier A."/>
            <person name="Gaffney T.D."/>
            <person name="Philippsen P."/>
        </authorList>
    </citation>
    <scope>NUCLEOTIDE SEQUENCE [LARGE SCALE GENOMIC DNA]</scope>
    <source>
        <strain evidence="10">ATCC 10895 / CBS 109.51 / FGSC 9923 / NRRL Y-1056</strain>
    </source>
</reference>
<dbReference type="RefSeq" id="NP_982485.1">
    <property type="nucleotide sequence ID" value="NM_207838.2"/>
</dbReference>
<dbReference type="eggNOG" id="ENOG502QWTJ">
    <property type="taxonomic scope" value="Eukaryota"/>
</dbReference>
<dbReference type="GO" id="GO:0008270">
    <property type="term" value="F:zinc ion binding"/>
    <property type="evidence" value="ECO:0007669"/>
    <property type="project" value="InterPro"/>
</dbReference>
<dbReference type="CDD" id="cd00067">
    <property type="entry name" value="GAL4"/>
    <property type="match status" value="1"/>
</dbReference>
<dbReference type="GO" id="GO:0003677">
    <property type="term" value="F:DNA binding"/>
    <property type="evidence" value="ECO:0007669"/>
    <property type="project" value="UniProtKB-KW"/>
</dbReference>
<keyword evidence="10" id="KW-1185">Reference proteome</keyword>
<dbReference type="Pfam" id="PF00172">
    <property type="entry name" value="Zn_clus"/>
    <property type="match status" value="1"/>
</dbReference>
<keyword evidence="3" id="KW-0805">Transcription regulation</keyword>
<dbReference type="GO" id="GO:0045944">
    <property type="term" value="P:positive regulation of transcription by RNA polymerase II"/>
    <property type="evidence" value="ECO:0000318"/>
    <property type="project" value="GO_Central"/>
</dbReference>
<protein>
    <submittedName>
        <fullName evidence="9">AAL057Cp</fullName>
    </submittedName>
</protein>
<dbReference type="InterPro" id="IPR036864">
    <property type="entry name" value="Zn2-C6_fun-type_DNA-bd_sf"/>
</dbReference>
<dbReference type="GO" id="GO:0005634">
    <property type="term" value="C:nucleus"/>
    <property type="evidence" value="ECO:0000318"/>
    <property type="project" value="GO_Central"/>
</dbReference>
<evidence type="ECO:0000256" key="4">
    <source>
        <dbReference type="ARBA" id="ARBA00023125"/>
    </source>
</evidence>
<name>Q75EY5_EREGS</name>
<keyword evidence="2" id="KW-0862">Zinc</keyword>
<dbReference type="PANTHER" id="PTHR31069">
    <property type="entry name" value="OLEATE-ACTIVATED TRANSCRIPTION FACTOR 1-RELATED"/>
    <property type="match status" value="1"/>
</dbReference>